<dbReference type="STRING" id="580166.AUP43_12440"/>
<proteinExistence type="predicted"/>
<dbReference type="InterPro" id="IPR002060">
    <property type="entry name" value="Squ/phyt_synthse"/>
</dbReference>
<dbReference type="OrthoDB" id="9807580at2"/>
<protein>
    <submittedName>
        <fullName evidence="1">Squalene synthase HpnC</fullName>
    </submittedName>
</protein>
<evidence type="ECO:0000313" key="2">
    <source>
        <dbReference type="Proteomes" id="UP000076400"/>
    </source>
</evidence>
<gene>
    <name evidence="1" type="ORF">AUP43_12440</name>
</gene>
<reference evidence="1 2" key="1">
    <citation type="submission" date="2015-12" db="EMBL/GenBank/DDBJ databases">
        <title>Genome sequence of Oceanibaculum pacificum MCCC 1A02656.</title>
        <authorList>
            <person name="Lu L."/>
            <person name="Lai Q."/>
            <person name="Shao Z."/>
            <person name="Qian P."/>
        </authorList>
    </citation>
    <scope>NUCLEOTIDE SEQUENCE [LARGE SCALE GENOMIC DNA]</scope>
    <source>
        <strain evidence="1 2">MCCC 1A02656</strain>
    </source>
</reference>
<dbReference type="AlphaFoldDB" id="A0A154VRH1"/>
<dbReference type="SFLD" id="SFLDS00005">
    <property type="entry name" value="Isoprenoid_Synthase_Type_I"/>
    <property type="match status" value="1"/>
</dbReference>
<keyword evidence="2" id="KW-1185">Reference proteome</keyword>
<name>A0A154VRH1_9PROT</name>
<dbReference type="PANTHER" id="PTHR31480">
    <property type="entry name" value="BIFUNCTIONAL LYCOPENE CYCLASE/PHYTOENE SYNTHASE"/>
    <property type="match status" value="1"/>
</dbReference>
<dbReference type="Gene3D" id="1.10.600.10">
    <property type="entry name" value="Farnesyl Diphosphate Synthase"/>
    <property type="match status" value="2"/>
</dbReference>
<dbReference type="SUPFAM" id="SSF48576">
    <property type="entry name" value="Terpenoid synthases"/>
    <property type="match status" value="1"/>
</dbReference>
<dbReference type="EMBL" id="LPXN01000139">
    <property type="protein sequence ID" value="KZD03904.1"/>
    <property type="molecule type" value="Genomic_DNA"/>
</dbReference>
<dbReference type="Pfam" id="PF00494">
    <property type="entry name" value="SQS_PSY"/>
    <property type="match status" value="2"/>
</dbReference>
<sequence length="259" mass="28287">MPAQSTLRHDDYASGKGAAQENFPVASYLLPAAERAEILAFYRFARAADDIADHPYLTPAGKLALLDRMATALPVSGAAHAAELLIAFRQDAVQSRYASWDALMGYCRYSAAPVGRFLLDLFGEERALWPRADALCAALQVLNHLQDVAQDYRNLDRLYLPQDWLAAEGADGAMLTAGSTAPPLRRVLDRALTETAALLALSRPLAGRMRHRGLKRQTAIVQACGERLLTRLRRQDPLAGRVRLTALDKLRCALAGIAP</sequence>
<comment type="caution">
    <text evidence="1">The sequence shown here is derived from an EMBL/GenBank/DDBJ whole genome shotgun (WGS) entry which is preliminary data.</text>
</comment>
<dbReference type="InterPro" id="IPR008949">
    <property type="entry name" value="Isoprenoid_synthase_dom_sf"/>
</dbReference>
<dbReference type="Proteomes" id="UP000076400">
    <property type="component" value="Unassembled WGS sequence"/>
</dbReference>
<dbReference type="SFLD" id="SFLDG01018">
    <property type="entry name" value="Squalene/Phytoene_Synthase_Lik"/>
    <property type="match status" value="1"/>
</dbReference>
<dbReference type="GO" id="GO:0016765">
    <property type="term" value="F:transferase activity, transferring alkyl or aryl (other than methyl) groups"/>
    <property type="evidence" value="ECO:0007669"/>
    <property type="project" value="UniProtKB-ARBA"/>
</dbReference>
<evidence type="ECO:0000313" key="1">
    <source>
        <dbReference type="EMBL" id="KZD03904.1"/>
    </source>
</evidence>
<organism evidence="1 2">
    <name type="scientific">Oceanibaculum pacificum</name>
    <dbReference type="NCBI Taxonomy" id="580166"/>
    <lineage>
        <taxon>Bacteria</taxon>
        <taxon>Pseudomonadati</taxon>
        <taxon>Pseudomonadota</taxon>
        <taxon>Alphaproteobacteria</taxon>
        <taxon>Rhodospirillales</taxon>
        <taxon>Oceanibaculaceae</taxon>
        <taxon>Oceanibaculum</taxon>
    </lineage>
</organism>
<dbReference type="RefSeq" id="WP_067558730.1">
    <property type="nucleotide sequence ID" value="NZ_LPXN01000139.1"/>
</dbReference>
<accession>A0A154VRH1</accession>